<reference evidence="1 2" key="1">
    <citation type="submission" date="2024-04" db="EMBL/GenBank/DDBJ databases">
        <authorList>
            <person name="Fracassetti M."/>
        </authorList>
    </citation>
    <scope>NUCLEOTIDE SEQUENCE [LARGE SCALE GENOMIC DNA]</scope>
</reference>
<accession>A0AAV2GQP3</accession>
<dbReference type="AlphaFoldDB" id="A0AAV2GQP3"/>
<sequence>MEAHFKFVSFTFRSETHFLPNYIKNLSRSPSDRNQTSSWKPIFKNDDSNAHRTAKRVAHVFPDRHAPSHLFPANSISPTSRLAAVGIVVALTFPNTVIRVRATAAPLNAACTAKEFEFYLSDSESKRLLTLCEGNTAAESAASKLQVRHATAALSAEDSKLALSLFLLRLRQEPARRTEVAGGRRLLLTMMFDSV</sequence>
<proteinExistence type="predicted"/>
<gene>
    <name evidence="1" type="ORF">LTRI10_LOCUS52308</name>
</gene>
<evidence type="ECO:0000313" key="1">
    <source>
        <dbReference type="EMBL" id="CAL1413055.1"/>
    </source>
</evidence>
<evidence type="ECO:0000313" key="2">
    <source>
        <dbReference type="Proteomes" id="UP001497516"/>
    </source>
</evidence>
<dbReference type="Proteomes" id="UP001497516">
    <property type="component" value="Chromosome 9"/>
</dbReference>
<protein>
    <submittedName>
        <fullName evidence="1">Uncharacterized protein</fullName>
    </submittedName>
</protein>
<organism evidence="1 2">
    <name type="scientific">Linum trigynum</name>
    <dbReference type="NCBI Taxonomy" id="586398"/>
    <lineage>
        <taxon>Eukaryota</taxon>
        <taxon>Viridiplantae</taxon>
        <taxon>Streptophyta</taxon>
        <taxon>Embryophyta</taxon>
        <taxon>Tracheophyta</taxon>
        <taxon>Spermatophyta</taxon>
        <taxon>Magnoliopsida</taxon>
        <taxon>eudicotyledons</taxon>
        <taxon>Gunneridae</taxon>
        <taxon>Pentapetalae</taxon>
        <taxon>rosids</taxon>
        <taxon>fabids</taxon>
        <taxon>Malpighiales</taxon>
        <taxon>Linaceae</taxon>
        <taxon>Linum</taxon>
    </lineage>
</organism>
<name>A0AAV2GQP3_9ROSI</name>
<keyword evidence="2" id="KW-1185">Reference proteome</keyword>
<dbReference type="EMBL" id="OZ034822">
    <property type="protein sequence ID" value="CAL1413055.1"/>
    <property type="molecule type" value="Genomic_DNA"/>
</dbReference>